<protein>
    <submittedName>
        <fullName evidence="4">Helix-turn-helix domain-containing protein</fullName>
    </submittedName>
</protein>
<dbReference type="RefSeq" id="WP_349300218.1">
    <property type="nucleotide sequence ID" value="NZ_JBEDNQ010000009.1"/>
</dbReference>
<dbReference type="InterPro" id="IPR029062">
    <property type="entry name" value="Class_I_gatase-like"/>
</dbReference>
<comment type="caution">
    <text evidence="4">The sequence shown here is derived from an EMBL/GenBank/DDBJ whole genome shotgun (WGS) entry which is preliminary data.</text>
</comment>
<evidence type="ECO:0000313" key="5">
    <source>
        <dbReference type="Proteomes" id="UP001494902"/>
    </source>
</evidence>
<accession>A0ABV1KGX8</accession>
<dbReference type="PROSITE" id="PS01124">
    <property type="entry name" value="HTH_ARAC_FAMILY_2"/>
    <property type="match status" value="1"/>
</dbReference>
<name>A0ABV1KGX8_9PSEU</name>
<dbReference type="Proteomes" id="UP001494902">
    <property type="component" value="Unassembled WGS sequence"/>
</dbReference>
<evidence type="ECO:0000259" key="3">
    <source>
        <dbReference type="PROSITE" id="PS01124"/>
    </source>
</evidence>
<keyword evidence="2" id="KW-0804">Transcription</keyword>
<dbReference type="CDD" id="cd03137">
    <property type="entry name" value="GATase1_AraC_1"/>
    <property type="match status" value="1"/>
</dbReference>
<organism evidence="4 5">
    <name type="scientific">Pseudonocardia nematodicida</name>
    <dbReference type="NCBI Taxonomy" id="1206997"/>
    <lineage>
        <taxon>Bacteria</taxon>
        <taxon>Bacillati</taxon>
        <taxon>Actinomycetota</taxon>
        <taxon>Actinomycetes</taxon>
        <taxon>Pseudonocardiales</taxon>
        <taxon>Pseudonocardiaceae</taxon>
        <taxon>Pseudonocardia</taxon>
    </lineage>
</organism>
<dbReference type="PANTHER" id="PTHR43130">
    <property type="entry name" value="ARAC-FAMILY TRANSCRIPTIONAL REGULATOR"/>
    <property type="match status" value="1"/>
</dbReference>
<sequence>MTHDVVVLARPGVIPVELSLANLLFTRARSVAGEPYYRVRSCALRPGRLETDADFTVVVDHGPEILREAGTVILPATHRTDEEPGVLDDGLGDALGGLAPGTRIASICTAAFALAAADLLDGRRATTHWQSAAHFRRRFPQVLLDPDVLFVDNGEILTSAGEAAGVDLCLHLIRRDCGRAVANDVARRTVLPPFREGGQAPYIPRPGAVADGVDSSTRTLQEWMLEDLTRQVTVEDLAARMHVSPRTLTRRFRADVGQSPLDWLVRQRVGHARELLELTDLPVEQIAARSGFGTAAGMRRHFTAVIGMSPRSYRATFRGPADDGR</sequence>
<evidence type="ECO:0000313" key="4">
    <source>
        <dbReference type="EMBL" id="MEQ3553153.1"/>
    </source>
</evidence>
<reference evidence="4 5" key="1">
    <citation type="submission" date="2024-03" db="EMBL/GenBank/DDBJ databases">
        <title>Draft genome sequence of Pseudonocardia nematodicida JCM 31783.</title>
        <authorList>
            <person name="Butdee W."/>
            <person name="Duangmal K."/>
        </authorList>
    </citation>
    <scope>NUCLEOTIDE SEQUENCE [LARGE SCALE GENOMIC DNA]</scope>
    <source>
        <strain evidence="4 5">JCM 31783</strain>
    </source>
</reference>
<proteinExistence type="predicted"/>
<dbReference type="Gene3D" id="1.10.10.60">
    <property type="entry name" value="Homeodomain-like"/>
    <property type="match status" value="1"/>
</dbReference>
<dbReference type="EMBL" id="JBEDNQ010000009">
    <property type="protein sequence ID" value="MEQ3553153.1"/>
    <property type="molecule type" value="Genomic_DNA"/>
</dbReference>
<dbReference type="SUPFAM" id="SSF52317">
    <property type="entry name" value="Class I glutamine amidotransferase-like"/>
    <property type="match status" value="1"/>
</dbReference>
<keyword evidence="5" id="KW-1185">Reference proteome</keyword>
<evidence type="ECO:0000256" key="1">
    <source>
        <dbReference type="ARBA" id="ARBA00023015"/>
    </source>
</evidence>
<gene>
    <name evidence="4" type="ORF">WIS52_22010</name>
</gene>
<dbReference type="InterPro" id="IPR002818">
    <property type="entry name" value="DJ-1/PfpI"/>
</dbReference>
<evidence type="ECO:0000256" key="2">
    <source>
        <dbReference type="ARBA" id="ARBA00023163"/>
    </source>
</evidence>
<feature type="domain" description="HTH araC/xylS-type" evidence="3">
    <location>
        <begin position="218"/>
        <end position="316"/>
    </location>
</feature>
<dbReference type="Gene3D" id="3.40.50.880">
    <property type="match status" value="1"/>
</dbReference>
<dbReference type="InterPro" id="IPR009057">
    <property type="entry name" value="Homeodomain-like_sf"/>
</dbReference>
<dbReference type="SMART" id="SM00342">
    <property type="entry name" value="HTH_ARAC"/>
    <property type="match status" value="1"/>
</dbReference>
<dbReference type="InterPro" id="IPR052158">
    <property type="entry name" value="INH-QAR"/>
</dbReference>
<dbReference type="Pfam" id="PF01965">
    <property type="entry name" value="DJ-1_PfpI"/>
    <property type="match status" value="1"/>
</dbReference>
<dbReference type="Pfam" id="PF12833">
    <property type="entry name" value="HTH_18"/>
    <property type="match status" value="1"/>
</dbReference>
<dbReference type="InterPro" id="IPR018060">
    <property type="entry name" value="HTH_AraC"/>
</dbReference>
<keyword evidence="1" id="KW-0805">Transcription regulation</keyword>
<dbReference type="PANTHER" id="PTHR43130:SF3">
    <property type="entry name" value="HTH-TYPE TRANSCRIPTIONAL REGULATOR RV1931C"/>
    <property type="match status" value="1"/>
</dbReference>
<dbReference type="SUPFAM" id="SSF46689">
    <property type="entry name" value="Homeodomain-like"/>
    <property type="match status" value="2"/>
</dbReference>